<keyword evidence="6" id="KW-1185">Reference proteome</keyword>
<sequence length="221" mass="23791">MATATRASAAVNATDVADQIRAAIFAGELVPNQRLVEADLAEMYGASRGHVRTALSELTVEGLVERIQNRGARVRSVPVEEALEIVEVRSALEALCAARAATRITDTEAEELRQIGRSMETAVETGDQAAYAQGNTDLHSTLIRLSGQKTAAATIDRLRAQAVRFQYRLFAKPGRSQQSLPEHLAIIDAVCAREPEEAARAMREHLMSVGAAIEESVRSGA</sequence>
<dbReference type="InterPro" id="IPR036390">
    <property type="entry name" value="WH_DNA-bd_sf"/>
</dbReference>
<reference evidence="6" key="1">
    <citation type="journal article" date="2019" name="Int. J. Syst. Evol. Microbiol.">
        <title>The Global Catalogue of Microorganisms (GCM) 10K type strain sequencing project: providing services to taxonomists for standard genome sequencing and annotation.</title>
        <authorList>
            <consortium name="The Broad Institute Genomics Platform"/>
            <consortium name="The Broad Institute Genome Sequencing Center for Infectious Disease"/>
            <person name="Wu L."/>
            <person name="Ma J."/>
        </authorList>
    </citation>
    <scope>NUCLEOTIDE SEQUENCE [LARGE SCALE GENOMIC DNA]</scope>
    <source>
        <strain evidence="6">CGMCC 1.7064</strain>
    </source>
</reference>
<evidence type="ECO:0000259" key="4">
    <source>
        <dbReference type="PROSITE" id="PS50949"/>
    </source>
</evidence>
<feature type="domain" description="HTH gntR-type" evidence="4">
    <location>
        <begin position="10"/>
        <end position="77"/>
    </location>
</feature>
<dbReference type="SMART" id="SM00345">
    <property type="entry name" value="HTH_GNTR"/>
    <property type="match status" value="1"/>
</dbReference>
<evidence type="ECO:0000256" key="1">
    <source>
        <dbReference type="ARBA" id="ARBA00023015"/>
    </source>
</evidence>
<evidence type="ECO:0000313" key="6">
    <source>
        <dbReference type="Proteomes" id="UP000642509"/>
    </source>
</evidence>
<gene>
    <name evidence="5" type="ORF">GCM10010977_13240</name>
</gene>
<evidence type="ECO:0000256" key="2">
    <source>
        <dbReference type="ARBA" id="ARBA00023125"/>
    </source>
</evidence>
<dbReference type="Gene3D" id="1.10.10.10">
    <property type="entry name" value="Winged helix-like DNA-binding domain superfamily/Winged helix DNA-binding domain"/>
    <property type="match status" value="1"/>
</dbReference>
<name>A0ABQ2LWD2_9MICC</name>
<dbReference type="CDD" id="cd07377">
    <property type="entry name" value="WHTH_GntR"/>
    <property type="match status" value="1"/>
</dbReference>
<dbReference type="Gene3D" id="1.20.120.530">
    <property type="entry name" value="GntR ligand-binding domain-like"/>
    <property type="match status" value="1"/>
</dbReference>
<keyword evidence="2" id="KW-0238">DNA-binding</keyword>
<dbReference type="RefSeq" id="WP_229672334.1">
    <property type="nucleotide sequence ID" value="NZ_BAAAOU010000004.1"/>
</dbReference>
<dbReference type="Pfam" id="PF07729">
    <property type="entry name" value="FCD"/>
    <property type="match status" value="1"/>
</dbReference>
<protein>
    <submittedName>
        <fullName evidence="5">GntR family transcriptional regulator</fullName>
    </submittedName>
</protein>
<dbReference type="InterPro" id="IPR011711">
    <property type="entry name" value="GntR_C"/>
</dbReference>
<evidence type="ECO:0000313" key="5">
    <source>
        <dbReference type="EMBL" id="GGO43928.1"/>
    </source>
</evidence>
<dbReference type="PANTHER" id="PTHR43537">
    <property type="entry name" value="TRANSCRIPTIONAL REGULATOR, GNTR FAMILY"/>
    <property type="match status" value="1"/>
</dbReference>
<dbReference type="InterPro" id="IPR036388">
    <property type="entry name" value="WH-like_DNA-bd_sf"/>
</dbReference>
<dbReference type="Proteomes" id="UP000642509">
    <property type="component" value="Unassembled WGS sequence"/>
</dbReference>
<dbReference type="PROSITE" id="PS50949">
    <property type="entry name" value="HTH_GNTR"/>
    <property type="match status" value="1"/>
</dbReference>
<dbReference type="SUPFAM" id="SSF46785">
    <property type="entry name" value="Winged helix' DNA-binding domain"/>
    <property type="match status" value="1"/>
</dbReference>
<dbReference type="SMART" id="SM00895">
    <property type="entry name" value="FCD"/>
    <property type="match status" value="1"/>
</dbReference>
<keyword evidence="1" id="KW-0805">Transcription regulation</keyword>
<organism evidence="5 6">
    <name type="scientific">Citricoccus zhacaiensis</name>
    <dbReference type="NCBI Taxonomy" id="489142"/>
    <lineage>
        <taxon>Bacteria</taxon>
        <taxon>Bacillati</taxon>
        <taxon>Actinomycetota</taxon>
        <taxon>Actinomycetes</taxon>
        <taxon>Micrococcales</taxon>
        <taxon>Micrococcaceae</taxon>
        <taxon>Citricoccus</taxon>
    </lineage>
</organism>
<comment type="caution">
    <text evidence="5">The sequence shown here is derived from an EMBL/GenBank/DDBJ whole genome shotgun (WGS) entry which is preliminary data.</text>
</comment>
<dbReference type="PANTHER" id="PTHR43537:SF24">
    <property type="entry name" value="GLUCONATE OPERON TRANSCRIPTIONAL REPRESSOR"/>
    <property type="match status" value="1"/>
</dbReference>
<dbReference type="SUPFAM" id="SSF48008">
    <property type="entry name" value="GntR ligand-binding domain-like"/>
    <property type="match status" value="1"/>
</dbReference>
<proteinExistence type="predicted"/>
<keyword evidence="3" id="KW-0804">Transcription</keyword>
<dbReference type="Pfam" id="PF00392">
    <property type="entry name" value="GntR"/>
    <property type="match status" value="1"/>
</dbReference>
<dbReference type="EMBL" id="BMLQ01000003">
    <property type="protein sequence ID" value="GGO43928.1"/>
    <property type="molecule type" value="Genomic_DNA"/>
</dbReference>
<accession>A0ABQ2LWD2</accession>
<dbReference type="InterPro" id="IPR008920">
    <property type="entry name" value="TF_FadR/GntR_C"/>
</dbReference>
<evidence type="ECO:0000256" key="3">
    <source>
        <dbReference type="ARBA" id="ARBA00023163"/>
    </source>
</evidence>
<dbReference type="InterPro" id="IPR000524">
    <property type="entry name" value="Tscrpt_reg_HTH_GntR"/>
</dbReference>